<dbReference type="Proteomes" id="UP000199024">
    <property type="component" value="Unassembled WGS sequence"/>
</dbReference>
<evidence type="ECO:0000313" key="1">
    <source>
        <dbReference type="EMBL" id="SFS21205.1"/>
    </source>
</evidence>
<accession>A0A1I6MZR9</accession>
<proteinExistence type="predicted"/>
<dbReference type="AlphaFoldDB" id="A0A1I6MZR9"/>
<reference evidence="1 2" key="1">
    <citation type="submission" date="2016-10" db="EMBL/GenBank/DDBJ databases">
        <authorList>
            <person name="de Groot N.N."/>
        </authorList>
    </citation>
    <scope>NUCLEOTIDE SEQUENCE [LARGE SCALE GENOMIC DNA]</scope>
    <source>
        <strain evidence="1 2">DSM 21001</strain>
    </source>
</reference>
<evidence type="ECO:0000313" key="2">
    <source>
        <dbReference type="Proteomes" id="UP000199024"/>
    </source>
</evidence>
<sequence length="56" mass="6133">MDKWMDSVAMVWCLESPALRGAVIAQGPGLGHLAHLRNDQTVAKMGSGRFIFCQCK</sequence>
<protein>
    <submittedName>
        <fullName evidence="1">Uncharacterized protein</fullName>
    </submittedName>
</protein>
<dbReference type="EMBL" id="FOZL01000002">
    <property type="protein sequence ID" value="SFS21205.1"/>
    <property type="molecule type" value="Genomic_DNA"/>
</dbReference>
<name>A0A1I6MZR9_9BACT</name>
<organism evidence="1 2">
    <name type="scientific">Granulicella pectinivorans</name>
    <dbReference type="NCBI Taxonomy" id="474950"/>
    <lineage>
        <taxon>Bacteria</taxon>
        <taxon>Pseudomonadati</taxon>
        <taxon>Acidobacteriota</taxon>
        <taxon>Terriglobia</taxon>
        <taxon>Terriglobales</taxon>
        <taxon>Acidobacteriaceae</taxon>
        <taxon>Granulicella</taxon>
    </lineage>
</organism>
<gene>
    <name evidence="1" type="ORF">SAMN05421771_4089</name>
</gene>
<keyword evidence="2" id="KW-1185">Reference proteome</keyword>